<comment type="caution">
    <text evidence="1">The sequence shown here is derived from an EMBL/GenBank/DDBJ whole genome shotgun (WGS) entry which is preliminary data.</text>
</comment>
<reference evidence="1 2" key="1">
    <citation type="journal article" date="2024" name="J Genomics">
        <title>Draft genome sequencing and assembly of Favolaschia claudopus CIRM-BRFM 2984 isolated from oak limbs.</title>
        <authorList>
            <person name="Navarro D."/>
            <person name="Drula E."/>
            <person name="Chaduli D."/>
            <person name="Cazenave R."/>
            <person name="Ahrendt S."/>
            <person name="Wang J."/>
            <person name="Lipzen A."/>
            <person name="Daum C."/>
            <person name="Barry K."/>
            <person name="Grigoriev I.V."/>
            <person name="Favel A."/>
            <person name="Rosso M.N."/>
            <person name="Martin F."/>
        </authorList>
    </citation>
    <scope>NUCLEOTIDE SEQUENCE [LARGE SCALE GENOMIC DNA]</scope>
    <source>
        <strain evidence="1 2">CIRM-BRFM 2984</strain>
    </source>
</reference>
<sequence>MTAFPKLFESQPLPNGPANRKRIQLSLCHVGNNRRKASHVISLRLCRPTVELLELNSKPMNAALHYAQVFHSEHLLSVGITAIVRWLCFLTAARLRAASQCYCSVRMLASKLESEKSDFYVPAEGRFTLRIIDFREPSASTEDCSTPRVSFKPLQIMTGPTLLNVDFWDDHFGLSSTV</sequence>
<proteinExistence type="predicted"/>
<protein>
    <submittedName>
        <fullName evidence="1">Uncharacterized protein</fullName>
    </submittedName>
</protein>
<accession>A0AAW0AM05</accession>
<dbReference type="EMBL" id="JAWWNJ010000059">
    <property type="protein sequence ID" value="KAK7013605.1"/>
    <property type="molecule type" value="Genomic_DNA"/>
</dbReference>
<dbReference type="AlphaFoldDB" id="A0AAW0AM05"/>
<gene>
    <name evidence="1" type="ORF">R3P38DRAFT_2788483</name>
</gene>
<keyword evidence="2" id="KW-1185">Reference proteome</keyword>
<dbReference type="Proteomes" id="UP001362999">
    <property type="component" value="Unassembled WGS sequence"/>
</dbReference>
<evidence type="ECO:0000313" key="2">
    <source>
        <dbReference type="Proteomes" id="UP001362999"/>
    </source>
</evidence>
<name>A0AAW0AM05_9AGAR</name>
<organism evidence="1 2">
    <name type="scientific">Favolaschia claudopus</name>
    <dbReference type="NCBI Taxonomy" id="2862362"/>
    <lineage>
        <taxon>Eukaryota</taxon>
        <taxon>Fungi</taxon>
        <taxon>Dikarya</taxon>
        <taxon>Basidiomycota</taxon>
        <taxon>Agaricomycotina</taxon>
        <taxon>Agaricomycetes</taxon>
        <taxon>Agaricomycetidae</taxon>
        <taxon>Agaricales</taxon>
        <taxon>Marasmiineae</taxon>
        <taxon>Mycenaceae</taxon>
        <taxon>Favolaschia</taxon>
    </lineage>
</organism>
<evidence type="ECO:0000313" key="1">
    <source>
        <dbReference type="EMBL" id="KAK7013605.1"/>
    </source>
</evidence>